<comment type="caution">
    <text evidence="2">The sequence shown here is derived from an EMBL/GenBank/DDBJ whole genome shotgun (WGS) entry which is preliminary data.</text>
</comment>
<organism evidence="2 3">
    <name type="scientific">Streptococcus dysgalactiae</name>
    <dbReference type="NCBI Taxonomy" id="1334"/>
    <lineage>
        <taxon>Bacteria</taxon>
        <taxon>Bacillati</taxon>
        <taxon>Bacillota</taxon>
        <taxon>Bacilli</taxon>
        <taxon>Lactobacillales</taxon>
        <taxon>Streptococcaceae</taxon>
        <taxon>Streptococcus</taxon>
    </lineage>
</organism>
<dbReference type="AlphaFoldDB" id="A0A9X9QP30"/>
<proteinExistence type="predicted"/>
<dbReference type="GeneID" id="49628236"/>
<protein>
    <submittedName>
        <fullName evidence="2">Uncharacterized protein</fullName>
    </submittedName>
</protein>
<accession>A0A9X9QP30</accession>
<dbReference type="EMBL" id="CABEIM010000003">
    <property type="protein sequence ID" value="VTS78144.1"/>
    <property type="molecule type" value="Genomic_DNA"/>
</dbReference>
<evidence type="ECO:0000313" key="2">
    <source>
        <dbReference type="EMBL" id="VTS78144.1"/>
    </source>
</evidence>
<evidence type="ECO:0000313" key="3">
    <source>
        <dbReference type="Proteomes" id="UP000373301"/>
    </source>
</evidence>
<sequence length="160" mass="18732">MEKLFERFEFELKTIEEKLEILNQWLLSKDNIGASDMLETIQLTITETWVGFEDLRRAYIEQEQGHEQIVESNIKYLLGALIKDKKASANVFEKNKIETTLFRYLDRYVRLTDPECAKSAECNIHDFLLRLVREDMQKHGLLSTPAPIFYAELSKGEQNA</sequence>
<evidence type="ECO:0000313" key="1">
    <source>
        <dbReference type="EMBL" id="VTS77430.1"/>
    </source>
</evidence>
<name>A0A9X9QP30_STRDY</name>
<dbReference type="Proteomes" id="UP000373301">
    <property type="component" value="Unassembled WGS sequence"/>
</dbReference>
<reference evidence="2 3" key="1">
    <citation type="submission" date="2019-05" db="EMBL/GenBank/DDBJ databases">
        <authorList>
            <consortium name="Pathogen Informatics"/>
        </authorList>
    </citation>
    <scope>NUCLEOTIDE SEQUENCE [LARGE SCALE GENOMIC DNA]</scope>
    <source>
        <strain evidence="2 3">NCTC7982</strain>
    </source>
</reference>
<dbReference type="EMBL" id="CABEIM010000003">
    <property type="protein sequence ID" value="VTS77430.1"/>
    <property type="molecule type" value="Genomic_DNA"/>
</dbReference>
<dbReference type="RefSeq" id="WP_003046145.1">
    <property type="nucleotide sequence ID" value="NZ_CABEIM010000003.1"/>
</dbReference>
<gene>
    <name evidence="1" type="ORF">NCTC7982_00354</name>
    <name evidence="2" type="ORF">NCTC7982_00587</name>
</gene>